<evidence type="ECO:0000256" key="1">
    <source>
        <dbReference type="SAM" id="SignalP"/>
    </source>
</evidence>
<keyword evidence="1" id="KW-0732">Signal</keyword>
<evidence type="ECO:0000313" key="3">
    <source>
        <dbReference type="EMBL" id="KAF4433720.1"/>
    </source>
</evidence>
<dbReference type="Gene3D" id="3.40.33.10">
    <property type="entry name" value="CAP"/>
    <property type="match status" value="1"/>
</dbReference>
<accession>A0A8H4JLD0</accession>
<organism evidence="3 4">
    <name type="scientific">Fusarium acutatum</name>
    <dbReference type="NCBI Taxonomy" id="78861"/>
    <lineage>
        <taxon>Eukaryota</taxon>
        <taxon>Fungi</taxon>
        <taxon>Dikarya</taxon>
        <taxon>Ascomycota</taxon>
        <taxon>Pezizomycotina</taxon>
        <taxon>Sordariomycetes</taxon>
        <taxon>Hypocreomycetidae</taxon>
        <taxon>Hypocreales</taxon>
        <taxon>Nectriaceae</taxon>
        <taxon>Fusarium</taxon>
        <taxon>Fusarium fujikuroi species complex</taxon>
    </lineage>
</organism>
<dbReference type="EMBL" id="JAADJF010000219">
    <property type="protein sequence ID" value="KAF4433720.1"/>
    <property type="molecule type" value="Genomic_DNA"/>
</dbReference>
<gene>
    <name evidence="3" type="ORF">FACUT_8103</name>
</gene>
<dbReference type="InterPro" id="IPR035940">
    <property type="entry name" value="CAP_sf"/>
</dbReference>
<feature type="domain" description="SCP" evidence="2">
    <location>
        <begin position="34"/>
        <end position="68"/>
    </location>
</feature>
<dbReference type="Proteomes" id="UP000536711">
    <property type="component" value="Unassembled WGS sequence"/>
</dbReference>
<evidence type="ECO:0000259" key="2">
    <source>
        <dbReference type="Pfam" id="PF00188"/>
    </source>
</evidence>
<name>A0A8H4JLD0_9HYPO</name>
<proteinExistence type="predicted"/>
<comment type="caution">
    <text evidence="3">The sequence shown here is derived from an EMBL/GenBank/DDBJ whole genome shotgun (WGS) entry which is preliminary data.</text>
</comment>
<dbReference type="OrthoDB" id="43654at2759"/>
<keyword evidence="4" id="KW-1185">Reference proteome</keyword>
<dbReference type="InterPro" id="IPR014044">
    <property type="entry name" value="CAP_dom"/>
</dbReference>
<dbReference type="Pfam" id="PF00188">
    <property type="entry name" value="CAP"/>
    <property type="match status" value="1"/>
</dbReference>
<sequence>MRLTTLAASLCLKGFSYGCSVIESQDIVHGQFKLNSARSEYGYRPLIWDSTLASNAQDYANRLGCGAMVSDNLQRTAVYTETSATCGGQPHRCTFESAANFWLIAKDRPNREQRDYYNYRK</sequence>
<dbReference type="AlphaFoldDB" id="A0A8H4JLD0"/>
<feature type="signal peptide" evidence="1">
    <location>
        <begin position="1"/>
        <end position="18"/>
    </location>
</feature>
<dbReference type="SUPFAM" id="SSF55797">
    <property type="entry name" value="PR-1-like"/>
    <property type="match status" value="1"/>
</dbReference>
<protein>
    <submittedName>
        <fullName evidence="3">Scp-like extracellular</fullName>
    </submittedName>
</protein>
<feature type="chain" id="PRO_5034954270" evidence="1">
    <location>
        <begin position="19"/>
        <end position="121"/>
    </location>
</feature>
<reference evidence="3 4" key="1">
    <citation type="submission" date="2020-01" db="EMBL/GenBank/DDBJ databases">
        <title>Identification and distribution of gene clusters putatively required for synthesis of sphingolipid metabolism inhibitors in phylogenetically diverse species of the filamentous fungus Fusarium.</title>
        <authorList>
            <person name="Kim H.-S."/>
            <person name="Busman M."/>
            <person name="Brown D.W."/>
            <person name="Divon H."/>
            <person name="Uhlig S."/>
            <person name="Proctor R.H."/>
        </authorList>
    </citation>
    <scope>NUCLEOTIDE SEQUENCE [LARGE SCALE GENOMIC DNA]</scope>
    <source>
        <strain evidence="3 4">NRRL 13308</strain>
    </source>
</reference>
<evidence type="ECO:0000313" key="4">
    <source>
        <dbReference type="Proteomes" id="UP000536711"/>
    </source>
</evidence>